<comment type="cofactor">
    <cofactor evidence="1 6">
        <name>pyridoxal 5'-phosphate</name>
        <dbReference type="ChEBI" id="CHEBI:597326"/>
    </cofactor>
</comment>
<proteinExistence type="inferred from homology"/>
<evidence type="ECO:0000256" key="6">
    <source>
        <dbReference type="RuleBase" id="RU000481"/>
    </source>
</evidence>
<dbReference type="InterPro" id="IPR015424">
    <property type="entry name" value="PyrdxlP-dep_Trfase"/>
</dbReference>
<gene>
    <name evidence="8" type="ORF">EDD71_1533</name>
</gene>
<keyword evidence="3 6" id="KW-0032">Aminotransferase</keyword>
<evidence type="ECO:0000256" key="4">
    <source>
        <dbReference type="ARBA" id="ARBA00022679"/>
    </source>
</evidence>
<evidence type="ECO:0000313" key="9">
    <source>
        <dbReference type="Proteomes" id="UP000295325"/>
    </source>
</evidence>
<dbReference type="Gene3D" id="3.90.1150.10">
    <property type="entry name" value="Aspartate Aminotransferase, domain 1"/>
    <property type="match status" value="1"/>
</dbReference>
<evidence type="ECO:0000259" key="7">
    <source>
        <dbReference type="Pfam" id="PF00155"/>
    </source>
</evidence>
<keyword evidence="9" id="KW-1185">Reference proteome</keyword>
<comment type="similarity">
    <text evidence="2 6">Belongs to the class-I pyridoxal-phosphate-dependent aminotransferase family.</text>
</comment>
<dbReference type="EC" id="2.6.1.-" evidence="6"/>
<comment type="caution">
    <text evidence="8">The sequence shown here is derived from an EMBL/GenBank/DDBJ whole genome shotgun (WGS) entry which is preliminary data.</text>
</comment>
<evidence type="ECO:0000256" key="2">
    <source>
        <dbReference type="ARBA" id="ARBA00007441"/>
    </source>
</evidence>
<dbReference type="InterPro" id="IPR004839">
    <property type="entry name" value="Aminotransferase_I/II_large"/>
</dbReference>
<dbReference type="Pfam" id="PF00155">
    <property type="entry name" value="Aminotran_1_2"/>
    <property type="match status" value="1"/>
</dbReference>
<dbReference type="InterPro" id="IPR015422">
    <property type="entry name" value="PyrdxlP-dep_Trfase_small"/>
</dbReference>
<dbReference type="AlphaFoldDB" id="A0A4R7K434"/>
<dbReference type="Gene3D" id="3.40.640.10">
    <property type="entry name" value="Type I PLP-dependent aspartate aminotransferase-like (Major domain)"/>
    <property type="match status" value="1"/>
</dbReference>
<keyword evidence="4 6" id="KW-0808">Transferase</keyword>
<dbReference type="InterPro" id="IPR050596">
    <property type="entry name" value="AspAT/PAT-like"/>
</dbReference>
<dbReference type="CDD" id="cd00609">
    <property type="entry name" value="AAT_like"/>
    <property type="match status" value="1"/>
</dbReference>
<evidence type="ECO:0000256" key="3">
    <source>
        <dbReference type="ARBA" id="ARBA00022576"/>
    </source>
</evidence>
<dbReference type="GO" id="GO:0008483">
    <property type="term" value="F:transaminase activity"/>
    <property type="evidence" value="ECO:0007669"/>
    <property type="project" value="UniProtKB-KW"/>
</dbReference>
<dbReference type="RefSeq" id="WP_133629508.1">
    <property type="nucleotide sequence ID" value="NZ_SOAZ01000053.1"/>
</dbReference>
<evidence type="ECO:0000313" key="8">
    <source>
        <dbReference type="EMBL" id="TDT45651.1"/>
    </source>
</evidence>
<sequence>MKHRFIAKRYWNAVTTPMGKVADFIREHDDIINLSLGDPDFTTHEKVIQLAFEDAKNGYTHYTDSLGDMELRQEIIRFCKDVYNYETSLNEIMVVVGACHGMHLVLEAILDDGDEVIVPEPYFTPYKSQIELSRGKCVTLETYEEEGFQINVEKLKSLITNRTKAIIINTPNNPTGACYSKTTLESIANVAIENDILVIADDIYGAFSFKEPFVPISSFEGMKERTITIGSFSKDYAMTGWRIGYVMAPSYIIDCIRDINEGITYSAPSISQRAALYAMRMRNIITPPMVEEYKKRAYYAYERIKGISKLSVLEPRGTFYMFVNIKETGLNSAEFCQRLLEEAHVLAIPGNAFGKSGEGYIRIACTVDVDQLKTAFDRIESMEIFRK</sequence>
<evidence type="ECO:0000256" key="5">
    <source>
        <dbReference type="ARBA" id="ARBA00022898"/>
    </source>
</evidence>
<keyword evidence="5" id="KW-0663">Pyridoxal phosphate</keyword>
<dbReference type="PANTHER" id="PTHR46383">
    <property type="entry name" value="ASPARTATE AMINOTRANSFERASE"/>
    <property type="match status" value="1"/>
</dbReference>
<dbReference type="OrthoDB" id="9802328at2"/>
<name>A0A4R7K434_9CLOT</name>
<dbReference type="PROSITE" id="PS00105">
    <property type="entry name" value="AA_TRANSFER_CLASS_1"/>
    <property type="match status" value="1"/>
</dbReference>
<dbReference type="GO" id="GO:0006520">
    <property type="term" value="P:amino acid metabolic process"/>
    <property type="evidence" value="ECO:0007669"/>
    <property type="project" value="InterPro"/>
</dbReference>
<organism evidence="8 9">
    <name type="scientific">Fonticella tunisiensis</name>
    <dbReference type="NCBI Taxonomy" id="1096341"/>
    <lineage>
        <taxon>Bacteria</taxon>
        <taxon>Bacillati</taxon>
        <taxon>Bacillota</taxon>
        <taxon>Clostridia</taxon>
        <taxon>Eubacteriales</taxon>
        <taxon>Clostridiaceae</taxon>
        <taxon>Fonticella</taxon>
    </lineage>
</organism>
<accession>A0A4R7K434</accession>
<dbReference type="FunFam" id="3.40.640.10:FF:000033">
    <property type="entry name" value="Aspartate aminotransferase"/>
    <property type="match status" value="1"/>
</dbReference>
<dbReference type="EMBL" id="SOAZ01000053">
    <property type="protein sequence ID" value="TDT45651.1"/>
    <property type="molecule type" value="Genomic_DNA"/>
</dbReference>
<dbReference type="SUPFAM" id="SSF53383">
    <property type="entry name" value="PLP-dependent transferases"/>
    <property type="match status" value="1"/>
</dbReference>
<feature type="domain" description="Aminotransferase class I/classII large" evidence="7">
    <location>
        <begin position="30"/>
        <end position="379"/>
    </location>
</feature>
<evidence type="ECO:0000256" key="1">
    <source>
        <dbReference type="ARBA" id="ARBA00001933"/>
    </source>
</evidence>
<dbReference type="Proteomes" id="UP000295325">
    <property type="component" value="Unassembled WGS sequence"/>
</dbReference>
<reference evidence="8 9" key="1">
    <citation type="submission" date="2019-03" db="EMBL/GenBank/DDBJ databases">
        <title>Genomic Encyclopedia of Type Strains, Phase IV (KMG-IV): sequencing the most valuable type-strain genomes for metagenomic binning, comparative biology and taxonomic classification.</title>
        <authorList>
            <person name="Goeker M."/>
        </authorList>
    </citation>
    <scope>NUCLEOTIDE SEQUENCE [LARGE SCALE GENOMIC DNA]</scope>
    <source>
        <strain evidence="8 9">DSM 24455</strain>
    </source>
</reference>
<dbReference type="NCBIfam" id="NF004975">
    <property type="entry name" value="PRK06348.1"/>
    <property type="match status" value="1"/>
</dbReference>
<dbReference type="InterPro" id="IPR015421">
    <property type="entry name" value="PyrdxlP-dep_Trfase_major"/>
</dbReference>
<dbReference type="InterPro" id="IPR004838">
    <property type="entry name" value="NHTrfase_class1_PyrdxlP-BS"/>
</dbReference>
<dbReference type="PANTHER" id="PTHR46383:SF1">
    <property type="entry name" value="ASPARTATE AMINOTRANSFERASE"/>
    <property type="match status" value="1"/>
</dbReference>
<dbReference type="GO" id="GO:0030170">
    <property type="term" value="F:pyridoxal phosphate binding"/>
    <property type="evidence" value="ECO:0007669"/>
    <property type="project" value="InterPro"/>
</dbReference>
<protein>
    <recommendedName>
        <fullName evidence="6">Aminotransferase</fullName>
        <ecNumber evidence="6">2.6.1.-</ecNumber>
    </recommendedName>
</protein>